<sequence length="578" mass="65999">MSSTTKAVSLEETPTWAVAVVCFVLVAISIVIEHLIHVVEKWLKKKHKIALVEALEKVKAELMLMGFISLFLTILQGPISDICIPKSVAATWHPCDAKQEEKAKAEKSSDSKDNRRGLLQFLDSGESHRRFLASKYDSCGEGTVALVSSYGIHQLHIFIFMLAVVHVLYCIITYFLGRTKMRKWKTWENETKTLEYQYHNDPERFRFARDTSFGRRHMQLWSNSPVLLWIVCFFRQFLGSVTKVDYMTLRHGFITAHLAPGSETRFDFQKYISRSLDEDFKVVVGISPIIWFMAVLLLLTDTHGWNSHLWLPFIPLVVILSIGTKLQVIITQMGLRIQERGDVVKGAPVVQPGDDLFWFGRPRFLLFLIHLVLFQNAFQIAFFIWSVYEFSIKSCYHARTEAIVIRITLGVIIQIVCSYVTLPLYALVTQMGSSMRPTVFNDRVAAALKTWHHTAKKQSKHGKNSESHTPMSSRPQTPSHGMSPVHLLRNHRSSTAPNSFPNSPRLSNHDNNDQWDTEANSVHDYELNESVHHGSPDVRDQVTHIQDPNSIQLPPGPGSIRTQHEINIGSARDFTFRR</sequence>
<organism evidence="1 2">
    <name type="scientific">Populus trichocarpa</name>
    <name type="common">Western balsam poplar</name>
    <name type="synonym">Populus balsamifera subsp. trichocarpa</name>
    <dbReference type="NCBI Taxonomy" id="3694"/>
    <lineage>
        <taxon>Eukaryota</taxon>
        <taxon>Viridiplantae</taxon>
        <taxon>Streptophyta</taxon>
        <taxon>Embryophyta</taxon>
        <taxon>Tracheophyta</taxon>
        <taxon>Spermatophyta</taxon>
        <taxon>Magnoliopsida</taxon>
        <taxon>eudicotyledons</taxon>
        <taxon>Gunneridae</taxon>
        <taxon>Pentapetalae</taxon>
        <taxon>rosids</taxon>
        <taxon>fabids</taxon>
        <taxon>Malpighiales</taxon>
        <taxon>Salicaceae</taxon>
        <taxon>Saliceae</taxon>
        <taxon>Populus</taxon>
    </lineage>
</organism>
<dbReference type="Proteomes" id="UP000006729">
    <property type="component" value="Chromosome 8"/>
</dbReference>
<proteinExistence type="predicted"/>
<protein>
    <submittedName>
        <fullName evidence="1">Uncharacterized protein</fullName>
    </submittedName>
</protein>
<evidence type="ECO:0000313" key="2">
    <source>
        <dbReference type="Proteomes" id="UP000006729"/>
    </source>
</evidence>
<evidence type="ECO:0000313" key="1">
    <source>
        <dbReference type="EMBL" id="PNT22621.2"/>
    </source>
</evidence>
<dbReference type="InParanoid" id="A0A2K1ZBG5"/>
<dbReference type="AlphaFoldDB" id="A0A2K1ZBG5"/>
<accession>A0A2K1ZBG5</accession>
<gene>
    <name evidence="1" type="ORF">POPTR_008G041400v4</name>
</gene>
<keyword evidence="2" id="KW-1185">Reference proteome</keyword>
<name>A0A2K1ZBG5_POPTR</name>
<reference evidence="1 2" key="1">
    <citation type="journal article" date="2006" name="Science">
        <title>The genome of black cottonwood, Populus trichocarpa (Torr. &amp; Gray).</title>
        <authorList>
            <person name="Tuskan G.A."/>
            <person name="Difazio S."/>
            <person name="Jansson S."/>
            <person name="Bohlmann J."/>
            <person name="Grigoriev I."/>
            <person name="Hellsten U."/>
            <person name="Putnam N."/>
            <person name="Ralph S."/>
            <person name="Rombauts S."/>
            <person name="Salamov A."/>
            <person name="Schein J."/>
            <person name="Sterck L."/>
            <person name="Aerts A."/>
            <person name="Bhalerao R.R."/>
            <person name="Bhalerao R.P."/>
            <person name="Blaudez D."/>
            <person name="Boerjan W."/>
            <person name="Brun A."/>
            <person name="Brunner A."/>
            <person name="Busov V."/>
            <person name="Campbell M."/>
            <person name="Carlson J."/>
            <person name="Chalot M."/>
            <person name="Chapman J."/>
            <person name="Chen G.L."/>
            <person name="Cooper D."/>
            <person name="Coutinho P.M."/>
            <person name="Couturier J."/>
            <person name="Covert S."/>
            <person name="Cronk Q."/>
            <person name="Cunningham R."/>
            <person name="Davis J."/>
            <person name="Degroeve S."/>
            <person name="Dejardin A."/>
            <person name="Depamphilis C."/>
            <person name="Detter J."/>
            <person name="Dirks B."/>
            <person name="Dubchak I."/>
            <person name="Duplessis S."/>
            <person name="Ehlting J."/>
            <person name="Ellis B."/>
            <person name="Gendler K."/>
            <person name="Goodstein D."/>
            <person name="Gribskov M."/>
            <person name="Grimwood J."/>
            <person name="Groover A."/>
            <person name="Gunter L."/>
            <person name="Hamberger B."/>
            <person name="Heinze B."/>
            <person name="Helariutta Y."/>
            <person name="Henrissat B."/>
            <person name="Holligan D."/>
            <person name="Holt R."/>
            <person name="Huang W."/>
            <person name="Islam-Faridi N."/>
            <person name="Jones S."/>
            <person name="Jones-Rhoades M."/>
            <person name="Jorgensen R."/>
            <person name="Joshi C."/>
            <person name="Kangasjarvi J."/>
            <person name="Karlsson J."/>
            <person name="Kelleher C."/>
            <person name="Kirkpatrick R."/>
            <person name="Kirst M."/>
            <person name="Kohler A."/>
            <person name="Kalluri U."/>
            <person name="Larimer F."/>
            <person name="Leebens-Mack J."/>
            <person name="Leple J.C."/>
            <person name="Locascio P."/>
            <person name="Lou Y."/>
            <person name="Lucas S."/>
            <person name="Martin F."/>
            <person name="Montanini B."/>
            <person name="Napoli C."/>
            <person name="Nelson D.R."/>
            <person name="Nelson C."/>
            <person name="Nieminen K."/>
            <person name="Nilsson O."/>
            <person name="Pereda V."/>
            <person name="Peter G."/>
            <person name="Philippe R."/>
            <person name="Pilate G."/>
            <person name="Poliakov A."/>
            <person name="Razumovskaya J."/>
            <person name="Richardson P."/>
            <person name="Rinaldi C."/>
            <person name="Ritland K."/>
            <person name="Rouze P."/>
            <person name="Ryaboy D."/>
            <person name="Schmutz J."/>
            <person name="Schrader J."/>
            <person name="Segerman B."/>
            <person name="Shin H."/>
            <person name="Siddiqui A."/>
            <person name="Sterky F."/>
            <person name="Terry A."/>
            <person name="Tsai C.J."/>
            <person name="Uberbacher E."/>
            <person name="Unneberg P."/>
            <person name="Vahala J."/>
            <person name="Wall K."/>
            <person name="Wessler S."/>
            <person name="Yang G."/>
            <person name="Yin T."/>
            <person name="Douglas C."/>
            <person name="Marra M."/>
            <person name="Sandberg G."/>
            <person name="Van de Peer Y."/>
            <person name="Rokhsar D."/>
        </authorList>
    </citation>
    <scope>NUCLEOTIDE SEQUENCE [LARGE SCALE GENOMIC DNA]</scope>
    <source>
        <strain evidence="2">cv. Nisqually</strain>
    </source>
</reference>
<comment type="caution">
    <text evidence="1">The sequence shown here is derived from an EMBL/GenBank/DDBJ whole genome shotgun (WGS) entry which is preliminary data.</text>
</comment>
<dbReference type="EMBL" id="CM009297">
    <property type="protein sequence ID" value="PNT22621.2"/>
    <property type="molecule type" value="Genomic_DNA"/>
</dbReference>